<proteinExistence type="inferred from homology"/>
<gene>
    <name evidence="5" type="ORF">A3F83_06255</name>
</gene>
<dbReference type="GO" id="GO:0016020">
    <property type="term" value="C:membrane"/>
    <property type="evidence" value="ECO:0007669"/>
    <property type="project" value="InterPro"/>
</dbReference>
<evidence type="ECO:0008006" key="7">
    <source>
        <dbReference type="Google" id="ProtNLM"/>
    </source>
</evidence>
<feature type="domain" description="Flagellar protein FlgJ N-terminal" evidence="4">
    <location>
        <begin position="57"/>
        <end position="104"/>
    </location>
</feature>
<evidence type="ECO:0000313" key="5">
    <source>
        <dbReference type="EMBL" id="OGG06636.1"/>
    </source>
</evidence>
<dbReference type="GO" id="GO:0000270">
    <property type="term" value="P:peptidoglycan metabolic process"/>
    <property type="evidence" value="ECO:0007669"/>
    <property type="project" value="InterPro"/>
</dbReference>
<dbReference type="EMBL" id="MFIX01000014">
    <property type="protein sequence ID" value="OGG06636.1"/>
    <property type="molecule type" value="Genomic_DNA"/>
</dbReference>
<dbReference type="Pfam" id="PF10135">
    <property type="entry name" value="Rod-binding"/>
    <property type="match status" value="1"/>
</dbReference>
<name>A0A1F5Z2J3_9BACT</name>
<dbReference type="PANTHER" id="PTHR37423">
    <property type="entry name" value="SOLUBLE LYTIC MUREIN TRANSGLYCOSYLASE-RELATED"/>
    <property type="match status" value="1"/>
</dbReference>
<dbReference type="PROSITE" id="PS00922">
    <property type="entry name" value="TRANSGLYCOSYLASE"/>
    <property type="match status" value="1"/>
</dbReference>
<dbReference type="InterPro" id="IPR000189">
    <property type="entry name" value="Transglyc_AS"/>
</dbReference>
<dbReference type="GO" id="GO:0008933">
    <property type="term" value="F:peptidoglycan lytic transglycosylase activity"/>
    <property type="evidence" value="ECO:0007669"/>
    <property type="project" value="InterPro"/>
</dbReference>
<sequence length="291" mass="31393">MDLINLPGVDQGTIANNMLESSLRRLQNSAGRAEGDEQLKKVSRQLEALFIRMLMDNMDKTIPKDELAGDSQAMDTWKGMFNERVADKVTEQGSIGLADMIYRQLSRQIDRHMEVPPAAPEIEGAGKTETSNQSAGSPVSPPAAPEPPSGRDSTGLDRYRDLIGSISREQGVDPSLVAAMILQESGGDPRAVSPAGARGLMQLMPGTADSLGVQNVFDPRENIEGGVRYLKELLGRFNGDEELALAAYNAGPGAVSRYGSVPPYPETRNYVKKVAGLKDRLKDFIPLAGEP</sequence>
<dbReference type="CDD" id="cd00254">
    <property type="entry name" value="LT-like"/>
    <property type="match status" value="1"/>
</dbReference>
<evidence type="ECO:0000259" key="3">
    <source>
        <dbReference type="Pfam" id="PF01464"/>
    </source>
</evidence>
<comment type="similarity">
    <text evidence="1">Belongs to the transglycosylase Slt family.</text>
</comment>
<dbReference type="InterPro" id="IPR008258">
    <property type="entry name" value="Transglycosylase_SLT_dom_1"/>
</dbReference>
<dbReference type="Proteomes" id="UP000179129">
    <property type="component" value="Unassembled WGS sequence"/>
</dbReference>
<dbReference type="PANTHER" id="PTHR37423:SF2">
    <property type="entry name" value="MEMBRANE-BOUND LYTIC MUREIN TRANSGLYCOSYLASE C"/>
    <property type="match status" value="1"/>
</dbReference>
<feature type="compositionally biased region" description="Pro residues" evidence="2">
    <location>
        <begin position="139"/>
        <end position="148"/>
    </location>
</feature>
<dbReference type="STRING" id="1817867.A3F83_06255"/>
<dbReference type="InterPro" id="IPR023346">
    <property type="entry name" value="Lysozyme-like_dom_sf"/>
</dbReference>
<evidence type="ECO:0000256" key="1">
    <source>
        <dbReference type="ARBA" id="ARBA00007734"/>
    </source>
</evidence>
<protein>
    <recommendedName>
        <fullName evidence="7">Transglycosylase SLT domain-containing protein</fullName>
    </recommendedName>
</protein>
<dbReference type="SUPFAM" id="SSF53955">
    <property type="entry name" value="Lysozyme-like"/>
    <property type="match status" value="1"/>
</dbReference>
<dbReference type="Gene3D" id="1.10.530.10">
    <property type="match status" value="1"/>
</dbReference>
<evidence type="ECO:0000313" key="6">
    <source>
        <dbReference type="Proteomes" id="UP000179129"/>
    </source>
</evidence>
<feature type="domain" description="Transglycosylase SLT" evidence="3">
    <location>
        <begin position="163"/>
        <end position="260"/>
    </location>
</feature>
<dbReference type="PRINTS" id="PR01002">
    <property type="entry name" value="FLGFLGJ"/>
</dbReference>
<dbReference type="AlphaFoldDB" id="A0A1F5Z2J3"/>
<dbReference type="Pfam" id="PF01464">
    <property type="entry name" value="SLT"/>
    <property type="match status" value="1"/>
</dbReference>
<comment type="caution">
    <text evidence="5">The sequence shown here is derived from an EMBL/GenBank/DDBJ whole genome shotgun (WGS) entry which is preliminary data.</text>
</comment>
<organism evidence="5 6">
    <name type="scientific">Candidatus Glassbacteria bacterium RIFCSPLOWO2_12_FULL_58_11</name>
    <dbReference type="NCBI Taxonomy" id="1817867"/>
    <lineage>
        <taxon>Bacteria</taxon>
        <taxon>Candidatus Glassiibacteriota</taxon>
    </lineage>
</organism>
<feature type="region of interest" description="Disordered" evidence="2">
    <location>
        <begin position="121"/>
        <end position="157"/>
    </location>
</feature>
<evidence type="ECO:0000259" key="4">
    <source>
        <dbReference type="Pfam" id="PF10135"/>
    </source>
</evidence>
<accession>A0A1F5Z2J3</accession>
<dbReference type="InterPro" id="IPR019301">
    <property type="entry name" value="Flagellar_prot_FlgJ_N"/>
</dbReference>
<reference evidence="5 6" key="1">
    <citation type="journal article" date="2016" name="Nat. Commun.">
        <title>Thousands of microbial genomes shed light on interconnected biogeochemical processes in an aquifer system.</title>
        <authorList>
            <person name="Anantharaman K."/>
            <person name="Brown C.T."/>
            <person name="Hug L.A."/>
            <person name="Sharon I."/>
            <person name="Castelle C.J."/>
            <person name="Probst A.J."/>
            <person name="Thomas B.C."/>
            <person name="Singh A."/>
            <person name="Wilkins M.J."/>
            <person name="Karaoz U."/>
            <person name="Brodie E.L."/>
            <person name="Williams K.H."/>
            <person name="Hubbard S.S."/>
            <person name="Banfield J.F."/>
        </authorList>
    </citation>
    <scope>NUCLEOTIDE SEQUENCE [LARGE SCALE GENOMIC DNA]</scope>
</reference>
<evidence type="ECO:0000256" key="2">
    <source>
        <dbReference type="SAM" id="MobiDB-lite"/>
    </source>
</evidence>